<evidence type="ECO:0000259" key="1">
    <source>
        <dbReference type="PROSITE" id="PS51723"/>
    </source>
</evidence>
<organism evidence="2 3">
    <name type="scientific">Pseudomonas syringae pv. helianthi</name>
    <dbReference type="NCBI Taxonomy" id="251654"/>
    <lineage>
        <taxon>Bacteria</taxon>
        <taxon>Pseudomonadati</taxon>
        <taxon>Pseudomonadota</taxon>
        <taxon>Gammaproteobacteria</taxon>
        <taxon>Pseudomonadales</taxon>
        <taxon>Pseudomonadaceae</taxon>
        <taxon>Pseudomonas</taxon>
    </lineage>
</organism>
<feature type="domain" description="Peptidase M60" evidence="1">
    <location>
        <begin position="73"/>
        <end position="357"/>
    </location>
</feature>
<protein>
    <recommendedName>
        <fullName evidence="1">Peptidase M60 domain-containing protein</fullName>
    </recommendedName>
</protein>
<dbReference type="SMART" id="SM01276">
    <property type="entry name" value="M60-like"/>
    <property type="match status" value="1"/>
</dbReference>
<dbReference type="PROSITE" id="PS51723">
    <property type="entry name" value="PEPTIDASE_M60"/>
    <property type="match status" value="1"/>
</dbReference>
<evidence type="ECO:0000313" key="3">
    <source>
        <dbReference type="Proteomes" id="UP000279173"/>
    </source>
</evidence>
<comment type="caution">
    <text evidence="2">The sequence shown here is derived from an EMBL/GenBank/DDBJ whole genome shotgun (WGS) entry which is preliminary data.</text>
</comment>
<accession>A0A3M6CV98</accession>
<dbReference type="InterPro" id="IPR031161">
    <property type="entry name" value="Peptidase_M60_dom"/>
</dbReference>
<dbReference type="InterPro" id="IPR042279">
    <property type="entry name" value="Pep_M60_3"/>
</dbReference>
<dbReference type="Gene3D" id="1.10.390.30">
    <property type="entry name" value="Peptidase M60, enhancin-like domain 3"/>
    <property type="match status" value="1"/>
</dbReference>
<dbReference type="Proteomes" id="UP000279173">
    <property type="component" value="Unassembled WGS sequence"/>
</dbReference>
<dbReference type="EMBL" id="RBUT01000094">
    <property type="protein sequence ID" value="RMV47765.1"/>
    <property type="molecule type" value="Genomic_DNA"/>
</dbReference>
<dbReference type="AlphaFoldDB" id="A0A3M6CV98"/>
<proteinExistence type="predicted"/>
<dbReference type="Gene3D" id="3.40.390.80">
    <property type="entry name" value="Peptidase M60, enhancin-like domain 2"/>
    <property type="match status" value="1"/>
</dbReference>
<dbReference type="Pfam" id="PF13402">
    <property type="entry name" value="Peptidase_M60"/>
    <property type="match status" value="1"/>
</dbReference>
<reference evidence="2 3" key="1">
    <citation type="submission" date="2018-08" db="EMBL/GenBank/DDBJ databases">
        <title>Recombination of ecologically and evolutionarily significant loci maintains genetic cohesion in the Pseudomonas syringae species complex.</title>
        <authorList>
            <person name="Dillon M."/>
            <person name="Thakur S."/>
            <person name="Almeida R.N.D."/>
            <person name="Weir B.S."/>
            <person name="Guttman D.S."/>
        </authorList>
    </citation>
    <scope>NUCLEOTIDE SEQUENCE [LARGE SCALE GENOMIC DNA]</scope>
    <source>
        <strain evidence="2 3">ICMP 3263</strain>
    </source>
</reference>
<evidence type="ECO:0000313" key="2">
    <source>
        <dbReference type="EMBL" id="RMV47765.1"/>
    </source>
</evidence>
<sequence length="852" mass="95005">MADLIFLTVDGAASSAPNNALANHQVAIMDDKYAEAAGSEPASTAQFETVVTLKGTSSAELNRVRQARARRHSDYKPTNIYVTRGERLQISYAFVTGKVSAVIGVPEIDTPVVIDLIDGDNIIDAPQSGLLSFIYQTPGGTGLAFIKGSFSYVPAFTLHETSDAQWLAQMQQHKNAPVVVLTSERAMIVVRYDSAKNYLTGSVNRLMLYYDDVIRSQDAISGIAGTDDTEWAIDPNKNFYVEADSGYMFADHGHMGFHGEKALRRLLSSDTATGWGPWHESGHQRQLSSMTWANMTEVTVNVYSLATQERLECHASGLDSVYPSIKKYLNSPHRIFHNLPEHSQRVAMFWQLHLTFGPAFYPQLHQRYRLMQDPPRLDIGKDQRFMVETSLLTHTNLSVFFDRWGIYPTPETLRQISDLPTLEKPIWDTDATTTYTLPLPIPSYIPALAHLRSSARLGGRDGKHGFYIDKQLYLTHHFEIVVNGVVVASADHDIRQNCEVLFEGNVAHVNSNTQVGFFDRTSIVAVFGNFKPLLAGAGSGSDLSPITDLFTDERCVELSPGFTVSHFNDLYFLWSLFPDEQGVAIRLLRRAQRLYLESMVKSFAVSLNRVVVTFVNQSFKDNEYALMDGSSTLSTLENGQASGSQLVGNVWTWVGSLSPTSEVALTAVAVAEPSYTLFSKSPLQDEIHSEVRTLFTDEAMTQLAAFVDQPVLNDLDEKINGNFQINVINRATYRLYLNTAQALLLKRTILRIVRTANTLQVYFDGDTFVKHNYKLFVNHDYASEITQGKAYYSSVSNGLWTSSRKFENGDNCKVLIEYNGVSHLLYETDIEDSFSALASPDSNVTQCDADDL</sequence>
<gene>
    <name evidence="2" type="ORF">ALP10_02219</name>
</gene>
<name>A0A3M6CV98_9PSED</name>
<dbReference type="Gene3D" id="2.60.120.1250">
    <property type="entry name" value="Peptidase M60, enhancin-like domain 1"/>
    <property type="match status" value="1"/>
</dbReference>